<protein>
    <submittedName>
        <fullName evidence="1">Uncharacterized protein</fullName>
    </submittedName>
</protein>
<comment type="caution">
    <text evidence="1">The sequence shown here is derived from an EMBL/GenBank/DDBJ whole genome shotgun (WGS) entry which is preliminary data.</text>
</comment>
<proteinExistence type="predicted"/>
<reference evidence="1 2" key="1">
    <citation type="submission" date="2023-11" db="EMBL/GenBank/DDBJ databases">
        <title>Lentzea sokolovensis, sp. nov., Lentzea kristufkii, sp. nov., and Lentzea miocenensis, sp. nov., rare actinobacteria from Sokolov Coal Basin, Miocene lacustrine sediment, Czech Republic.</title>
        <authorList>
            <person name="Lara A."/>
            <person name="Kotroba L."/>
            <person name="Nouioui I."/>
            <person name="Neumann-Schaal M."/>
            <person name="Mast Y."/>
            <person name="Chronakova A."/>
        </authorList>
    </citation>
    <scope>NUCLEOTIDE SEQUENCE [LARGE SCALE GENOMIC DNA]</scope>
    <source>
        <strain evidence="1 2">BCCO 10_0856</strain>
    </source>
</reference>
<dbReference type="Proteomes" id="UP001285521">
    <property type="component" value="Unassembled WGS sequence"/>
</dbReference>
<accession>A0ABU4SYQ1</accession>
<name>A0ABU4SYQ1_9PSEU</name>
<organism evidence="1 2">
    <name type="scientific">Lentzea miocenica</name>
    <dbReference type="NCBI Taxonomy" id="3095431"/>
    <lineage>
        <taxon>Bacteria</taxon>
        <taxon>Bacillati</taxon>
        <taxon>Actinomycetota</taxon>
        <taxon>Actinomycetes</taxon>
        <taxon>Pseudonocardiales</taxon>
        <taxon>Pseudonocardiaceae</taxon>
        <taxon>Lentzea</taxon>
    </lineage>
</organism>
<gene>
    <name evidence="1" type="ORF">SK803_12475</name>
</gene>
<sequence>MVEHSVVPAVRAWPDVGRIELAFGEKPAAGLTRVAFTSAVRLDLVGDRLISVNVLHVPELLWDATGPVPSIVNDSGWLWITLGEGTRATRRWSGSAEAEFVLEGARLVSVSLETDGSYLR</sequence>
<dbReference type="RefSeq" id="WP_319966100.1">
    <property type="nucleotide sequence ID" value="NZ_JAXAVW010000009.1"/>
</dbReference>
<evidence type="ECO:0000313" key="1">
    <source>
        <dbReference type="EMBL" id="MDX8031034.1"/>
    </source>
</evidence>
<dbReference type="EMBL" id="JAXAVW010000009">
    <property type="protein sequence ID" value="MDX8031034.1"/>
    <property type="molecule type" value="Genomic_DNA"/>
</dbReference>
<keyword evidence="2" id="KW-1185">Reference proteome</keyword>
<evidence type="ECO:0000313" key="2">
    <source>
        <dbReference type="Proteomes" id="UP001285521"/>
    </source>
</evidence>